<comment type="caution">
    <text evidence="1">The sequence shown here is derived from an EMBL/GenBank/DDBJ whole genome shotgun (WGS) entry which is preliminary data.</text>
</comment>
<proteinExistence type="predicted"/>
<dbReference type="Gene3D" id="2.120.10.30">
    <property type="entry name" value="TolB, C-terminal domain"/>
    <property type="match status" value="1"/>
</dbReference>
<dbReference type="SUPFAM" id="SSF69322">
    <property type="entry name" value="Tricorn protease domain 2"/>
    <property type="match status" value="1"/>
</dbReference>
<gene>
    <name evidence="1" type="ORF">PACLA_8A063859</name>
</gene>
<dbReference type="Proteomes" id="UP001152795">
    <property type="component" value="Unassembled WGS sequence"/>
</dbReference>
<dbReference type="InterPro" id="IPR011042">
    <property type="entry name" value="6-blade_b-propeller_TolB-like"/>
</dbReference>
<evidence type="ECO:0000313" key="2">
    <source>
        <dbReference type="Proteomes" id="UP001152795"/>
    </source>
</evidence>
<name>A0A7D9IY77_PARCT</name>
<keyword evidence="2" id="KW-1185">Reference proteome</keyword>
<dbReference type="EMBL" id="CACRXK020009654">
    <property type="protein sequence ID" value="CAB4017669.1"/>
    <property type="molecule type" value="Genomic_DNA"/>
</dbReference>
<accession>A0A7D9IY77</accession>
<dbReference type="AlphaFoldDB" id="A0A7D9IY77"/>
<evidence type="ECO:0000313" key="1">
    <source>
        <dbReference type="EMBL" id="CAB4017669.1"/>
    </source>
</evidence>
<dbReference type="OrthoDB" id="5986534at2759"/>
<sequence length="535" mass="60692">MFVVTAILNSTVGLLVNKARDLTADKLRDGDISDEKLRSLVIRELHDNSKKLDALLQKDLHSSYECLQQGIDYLNAAFCNLKQNKTQNDVDGDKTSTVPSGILNKALELSKVMENLKVKSNNDVEIAKKRFEEARKKATDAFSNKGLDIKDKIFATKLLIVSLILEHLDHPSTAITGCVPVLKRFHESSAIEDMFTAYLEKSSVFVKWHEEERAENVKSTMQINYVLFQYVSNFSGPYSAQTWPTIKLSDRTFHPIINWLEISTKESMGDALMRPPNELILRDYEEIITTYLSLNSHADVIVAKNDSGGIKVLFRTGGSKLVKLSDRNIAGLAVNKNNNVYVVKWNELERRYMLNVLDGVDYKPTRDCGMLDFLGKTEINLMNIAINNKNNIIMIKNNDPHVYICSNSGKLQWKFKRDSRRVHRFGISKKDEIMISSGDEKAVNIYSEGGILNSTIELPEDHKVCGVAFHYGTSKIIVLTYVENKDSYFLLYHTEAGELETETLFCNNWSEFPQITSHPSGSVAVVRWRGRITFI</sequence>
<reference evidence="1" key="1">
    <citation type="submission" date="2020-04" db="EMBL/GenBank/DDBJ databases">
        <authorList>
            <person name="Alioto T."/>
            <person name="Alioto T."/>
            <person name="Gomez Garrido J."/>
        </authorList>
    </citation>
    <scope>NUCLEOTIDE SEQUENCE</scope>
    <source>
        <strain evidence="1">A484AB</strain>
    </source>
</reference>
<organism evidence="1 2">
    <name type="scientific">Paramuricea clavata</name>
    <name type="common">Red gorgonian</name>
    <name type="synonym">Violescent sea-whip</name>
    <dbReference type="NCBI Taxonomy" id="317549"/>
    <lineage>
        <taxon>Eukaryota</taxon>
        <taxon>Metazoa</taxon>
        <taxon>Cnidaria</taxon>
        <taxon>Anthozoa</taxon>
        <taxon>Octocorallia</taxon>
        <taxon>Malacalcyonacea</taxon>
        <taxon>Plexauridae</taxon>
        <taxon>Paramuricea</taxon>
    </lineage>
</organism>
<protein>
    <submittedName>
        <fullName evidence="1">Uncharacterized protein</fullName>
    </submittedName>
</protein>